<proteinExistence type="predicted"/>
<gene>
    <name evidence="2" type="primary">marR_1</name>
    <name evidence="2" type="ORF">Apa02nite_035750</name>
</gene>
<dbReference type="SMART" id="SM00347">
    <property type="entry name" value="HTH_MARR"/>
    <property type="match status" value="1"/>
</dbReference>
<dbReference type="PRINTS" id="PR00598">
    <property type="entry name" value="HTHMARR"/>
</dbReference>
<dbReference type="InterPro" id="IPR036388">
    <property type="entry name" value="WH-like_DNA-bd_sf"/>
</dbReference>
<dbReference type="SUPFAM" id="SSF46785">
    <property type="entry name" value="Winged helix' DNA-binding domain"/>
    <property type="match status" value="1"/>
</dbReference>
<dbReference type="InterPro" id="IPR000835">
    <property type="entry name" value="HTH_MarR-typ"/>
</dbReference>
<dbReference type="EMBL" id="BOMS01000049">
    <property type="protein sequence ID" value="GIE67467.1"/>
    <property type="molecule type" value="Genomic_DNA"/>
</dbReference>
<protein>
    <submittedName>
        <fullName evidence="2">MarR family transcriptional regulator</fullName>
    </submittedName>
</protein>
<name>A0ABQ4BA52_9ACTN</name>
<dbReference type="Proteomes" id="UP000624709">
    <property type="component" value="Unassembled WGS sequence"/>
</dbReference>
<dbReference type="PANTHER" id="PTHR33164">
    <property type="entry name" value="TRANSCRIPTIONAL REGULATOR, MARR FAMILY"/>
    <property type="match status" value="1"/>
</dbReference>
<dbReference type="PROSITE" id="PS50995">
    <property type="entry name" value="HTH_MARR_2"/>
    <property type="match status" value="1"/>
</dbReference>
<accession>A0ABQ4BA52</accession>
<organism evidence="2 3">
    <name type="scientific">Actinoplanes palleronii</name>
    <dbReference type="NCBI Taxonomy" id="113570"/>
    <lineage>
        <taxon>Bacteria</taxon>
        <taxon>Bacillati</taxon>
        <taxon>Actinomycetota</taxon>
        <taxon>Actinomycetes</taxon>
        <taxon>Micromonosporales</taxon>
        <taxon>Micromonosporaceae</taxon>
        <taxon>Actinoplanes</taxon>
    </lineage>
</organism>
<keyword evidence="3" id="KW-1185">Reference proteome</keyword>
<feature type="domain" description="HTH marR-type" evidence="1">
    <location>
        <begin position="5"/>
        <end position="134"/>
    </location>
</feature>
<evidence type="ECO:0000259" key="1">
    <source>
        <dbReference type="PROSITE" id="PS50995"/>
    </source>
</evidence>
<evidence type="ECO:0000313" key="3">
    <source>
        <dbReference type="Proteomes" id="UP000624709"/>
    </source>
</evidence>
<dbReference type="Pfam" id="PF01047">
    <property type="entry name" value="MarR"/>
    <property type="match status" value="1"/>
</dbReference>
<dbReference type="InterPro" id="IPR039422">
    <property type="entry name" value="MarR/SlyA-like"/>
</dbReference>
<comment type="caution">
    <text evidence="2">The sequence shown here is derived from an EMBL/GenBank/DDBJ whole genome shotgun (WGS) entry which is preliminary data.</text>
</comment>
<evidence type="ECO:0000313" key="2">
    <source>
        <dbReference type="EMBL" id="GIE67467.1"/>
    </source>
</evidence>
<reference evidence="2 3" key="1">
    <citation type="submission" date="2021-01" db="EMBL/GenBank/DDBJ databases">
        <title>Whole genome shotgun sequence of Actinoplanes palleronii NBRC 14916.</title>
        <authorList>
            <person name="Komaki H."/>
            <person name="Tamura T."/>
        </authorList>
    </citation>
    <scope>NUCLEOTIDE SEQUENCE [LARGE SCALE GENOMIC DNA]</scope>
    <source>
        <strain evidence="2 3">NBRC 14916</strain>
    </source>
</reference>
<dbReference type="Gene3D" id="1.10.10.10">
    <property type="entry name" value="Winged helix-like DNA-binding domain superfamily/Winged helix DNA-binding domain"/>
    <property type="match status" value="1"/>
</dbReference>
<dbReference type="PANTHER" id="PTHR33164:SF99">
    <property type="entry name" value="MARR FAMILY REGULATORY PROTEIN"/>
    <property type="match status" value="1"/>
</dbReference>
<sequence length="142" mass="15776">MSPTPTQLIELFVLASSTYYQEFAAVADRHDLNSTQVKLLILVREPQSMRALARQLSCDASNVTAIVDRLERGGLVRREVAAHDRRIKNVVRTPAGDETVQLIRDQMQATHQALTSFTGDERVMLATLLTRMHTALDGETSG</sequence>
<dbReference type="InterPro" id="IPR036390">
    <property type="entry name" value="WH_DNA-bd_sf"/>
</dbReference>
<dbReference type="RefSeq" id="WP_203825977.1">
    <property type="nucleotide sequence ID" value="NZ_BAAATY010000011.1"/>
</dbReference>